<feature type="domain" description="ABC transporter" evidence="5">
    <location>
        <begin position="6"/>
        <end position="247"/>
    </location>
</feature>
<dbReference type="InterPro" id="IPR003593">
    <property type="entry name" value="AAA+_ATPase"/>
</dbReference>
<dbReference type="AlphaFoldDB" id="A0A845UAH2"/>
<dbReference type="GO" id="GO:0005524">
    <property type="term" value="F:ATP binding"/>
    <property type="evidence" value="ECO:0007669"/>
    <property type="project" value="UniProtKB-KW"/>
</dbReference>
<dbReference type="PROSITE" id="PS50893">
    <property type="entry name" value="ABC_TRANSPORTER_2"/>
    <property type="match status" value="1"/>
</dbReference>
<dbReference type="InterPro" id="IPR017871">
    <property type="entry name" value="ABC_transporter-like_CS"/>
</dbReference>
<dbReference type="RefSeq" id="WP_163098134.1">
    <property type="nucleotide sequence ID" value="NZ_CP127523.1"/>
</dbReference>
<comment type="similarity">
    <text evidence="1">Belongs to the ABC transporter superfamily.</text>
</comment>
<dbReference type="Gene3D" id="3.40.50.300">
    <property type="entry name" value="P-loop containing nucleotide triphosphate hydrolases"/>
    <property type="match status" value="1"/>
</dbReference>
<dbReference type="InterPro" id="IPR050166">
    <property type="entry name" value="ABC_transporter_ATP-bind"/>
</dbReference>
<sequence length="283" mass="31320">MSAGAVDISHIFKSFRIKERKKLVIRPVLEDINLSIRPGEKIMIVGASGCGKSTLLRLVAGLEQAAAGSISIDGDVVNGPGADRGVVFQQSTLFPWMTVWDNIIFSRRLRISLNSRDEQVSRAVYRSNALVTLMGLERSVELYPDQLSGGMQQRANIARALVSSPKVLLMDEPFGALDAQTRETMHKVVSHLFNVEKTTVMFVTHDVEEAIVLGDKIVVLSANPGRVDSVFTTELLKRDEDGIVIKNDPVFFDFKEQILSRIRETTTLRATGDLLQRVAKTLV</sequence>
<keyword evidence="3" id="KW-0547">Nucleotide-binding</keyword>
<accession>A0A845UAH2</accession>
<protein>
    <submittedName>
        <fullName evidence="6">ATP-binding cassette domain-containing protein</fullName>
    </submittedName>
</protein>
<evidence type="ECO:0000259" key="5">
    <source>
        <dbReference type="PROSITE" id="PS50893"/>
    </source>
</evidence>
<evidence type="ECO:0000256" key="2">
    <source>
        <dbReference type="ARBA" id="ARBA00022448"/>
    </source>
</evidence>
<dbReference type="CDD" id="cd03293">
    <property type="entry name" value="ABC_NrtD_SsuB_transporters"/>
    <property type="match status" value="1"/>
</dbReference>
<evidence type="ECO:0000256" key="1">
    <source>
        <dbReference type="ARBA" id="ARBA00005417"/>
    </source>
</evidence>
<gene>
    <name evidence="6" type="ORF">GL267_09720</name>
</gene>
<proteinExistence type="inferred from homology"/>
<dbReference type="SMART" id="SM00382">
    <property type="entry name" value="AAA"/>
    <property type="match status" value="1"/>
</dbReference>
<name>A0A845UAH2_9PROT</name>
<dbReference type="EMBL" id="WNJL01000035">
    <property type="protein sequence ID" value="NDU42901.1"/>
    <property type="molecule type" value="Genomic_DNA"/>
</dbReference>
<dbReference type="InterPro" id="IPR003439">
    <property type="entry name" value="ABC_transporter-like_ATP-bd"/>
</dbReference>
<comment type="caution">
    <text evidence="6">The sequence shown here is derived from an EMBL/GenBank/DDBJ whole genome shotgun (WGS) entry which is preliminary data.</text>
</comment>
<dbReference type="GO" id="GO:0016887">
    <property type="term" value="F:ATP hydrolysis activity"/>
    <property type="evidence" value="ECO:0007669"/>
    <property type="project" value="InterPro"/>
</dbReference>
<reference evidence="6" key="1">
    <citation type="submission" date="2019-11" db="EMBL/GenBank/DDBJ databases">
        <title>Acidithiobacillus ferrianus sp. nov.: a facultatively anaerobic and extremely acidophilic chemolithoautotroph.</title>
        <authorList>
            <person name="Norris P.R."/>
            <person name="Falagan C."/>
            <person name="Moya-Beltran A."/>
            <person name="Castro M."/>
            <person name="Quatrini R."/>
            <person name="Johnson D.B."/>
        </authorList>
    </citation>
    <scope>NUCLEOTIDE SEQUENCE [LARGE SCALE GENOMIC DNA]</scope>
    <source>
        <strain evidence="6">MG</strain>
    </source>
</reference>
<dbReference type="PROSITE" id="PS00211">
    <property type="entry name" value="ABC_TRANSPORTER_1"/>
    <property type="match status" value="1"/>
</dbReference>
<keyword evidence="4 6" id="KW-0067">ATP-binding</keyword>
<keyword evidence="2" id="KW-0813">Transport</keyword>
<dbReference type="InterPro" id="IPR027417">
    <property type="entry name" value="P-loop_NTPase"/>
</dbReference>
<dbReference type="Pfam" id="PF00005">
    <property type="entry name" value="ABC_tran"/>
    <property type="match status" value="1"/>
</dbReference>
<dbReference type="PANTHER" id="PTHR42788">
    <property type="entry name" value="TAURINE IMPORT ATP-BINDING PROTEIN-RELATED"/>
    <property type="match status" value="1"/>
</dbReference>
<dbReference type="SUPFAM" id="SSF52540">
    <property type="entry name" value="P-loop containing nucleoside triphosphate hydrolases"/>
    <property type="match status" value="1"/>
</dbReference>
<evidence type="ECO:0000256" key="4">
    <source>
        <dbReference type="ARBA" id="ARBA00022840"/>
    </source>
</evidence>
<evidence type="ECO:0000313" key="6">
    <source>
        <dbReference type="EMBL" id="NDU42901.1"/>
    </source>
</evidence>
<dbReference type="PANTHER" id="PTHR42788:SF13">
    <property type="entry name" value="ALIPHATIC SULFONATES IMPORT ATP-BINDING PROTEIN SSUB"/>
    <property type="match status" value="1"/>
</dbReference>
<organism evidence="6">
    <name type="scientific">Acidithiobacillus ferrianus</name>
    <dbReference type="NCBI Taxonomy" id="2678518"/>
    <lineage>
        <taxon>Bacteria</taxon>
        <taxon>Pseudomonadati</taxon>
        <taxon>Pseudomonadota</taxon>
        <taxon>Acidithiobacillia</taxon>
        <taxon>Acidithiobacillales</taxon>
        <taxon>Acidithiobacillaceae</taxon>
        <taxon>Acidithiobacillus</taxon>
    </lineage>
</organism>
<evidence type="ECO:0000256" key="3">
    <source>
        <dbReference type="ARBA" id="ARBA00022741"/>
    </source>
</evidence>